<dbReference type="Proteomes" id="UP000029409">
    <property type="component" value="Chromosome"/>
</dbReference>
<gene>
    <name evidence="1" type="ORF">PDUR_21755</name>
</gene>
<dbReference type="KEGG" id="pdu:PDUR_21755"/>
<organism evidence="1 2">
    <name type="scientific">Paenibacillus durus</name>
    <name type="common">Paenibacillus azotofixans</name>
    <dbReference type="NCBI Taxonomy" id="44251"/>
    <lineage>
        <taxon>Bacteria</taxon>
        <taxon>Bacillati</taxon>
        <taxon>Bacillota</taxon>
        <taxon>Bacilli</taxon>
        <taxon>Bacillales</taxon>
        <taxon>Paenibacillaceae</taxon>
        <taxon>Paenibacillus</taxon>
    </lineage>
</organism>
<dbReference type="RefSeq" id="WP_042208031.1">
    <property type="nucleotide sequence ID" value="NZ_CP009288.1"/>
</dbReference>
<sequence length="883" mass="100637">MNGPYTYRLYNHSMESAGVRFTARFTRAELEQMTTFQLRGICDKERLVEGLAKRLEREELIALILRFRGADSSQLIGRPNPGGFERLEAALHRRLGTDRQEAGHIRVPAKIVLYEEIRLGRMDGFRVESDLHWLAESNVLIVNALGELCGVLNLVKDETEAGVYFLARHSSAELRQTANQQYSLLFFRRQESEYLYDAYYGDKPLLPSTLHAIRIPVAELIIQRPELTDAVLAIDFGTSNTTAGAYLDSSYVSAPDPNGTRHVRLDAVNYVSFPGADGPGGEWIEVLPTAVSVENCAIPQHIVYAFGEEALRGGRVPGSRATVMRGIKRWVNDYRRQEELMDPDGNTARAPRSEILAAFIRHVVGTAEQQFKCRFQHLHLSSPVKLKAQFIEMFSEILPEYRIEAKDALDEGLAVLYNTLADQMDKGTFADGKEYQALVIDCGGGTTDLSSCRFRIEDGRIAYKLDIHTTYENGDTNFGGNNLTYRIMQFMKIVFAGYYAAETRLPDTDIDALIGIPSGDLYRYVDEYGVEAVYAGLERRYREAEAILPTAFRQYEQASRDEYQRVLGNFHLLWDAAEQMKREFFRRTGILRSRFEAEQVRSADSDLNIAVMNRWMVSVVENGRFRDEYSLPDVIFNIREIQQLVKADIYGIVRKFLEDFYQDGRLQDYSIIKLTGQSCRIDVFREALKEFVPGRSIEFRQKAEEQDRVPELKLACVRGAIRYLNAKKMGRIEPFITDHIPVIPYTVSAYTHTGQEKELVESLTPSRSGGFISRPSQAVEVEFFLTAHGGALRQRHVYQRRPNEFRQITYENIAELYGEGIPQDDTDSIRNGETKYFVLSGGSRWGFHVVPVARQNEILELGAKRFFAFESDLSELDFFDGTK</sequence>
<dbReference type="Gene3D" id="3.90.640.10">
    <property type="entry name" value="Actin, Chain A, domain 4"/>
    <property type="match status" value="1"/>
</dbReference>
<dbReference type="eggNOG" id="COG0443">
    <property type="taxonomic scope" value="Bacteria"/>
</dbReference>
<dbReference type="STRING" id="44251.PDUR_21755"/>
<accession>A0A089HQD4</accession>
<reference evidence="1 2" key="1">
    <citation type="submission" date="2014-08" db="EMBL/GenBank/DDBJ databases">
        <title>Comparative genomics of the Paenibacillus odorifer group.</title>
        <authorList>
            <person name="den Bakker H.C."/>
            <person name="Tsai Y.-C."/>
            <person name="Martin N."/>
            <person name="Korlach J."/>
            <person name="Wiedmann M."/>
        </authorList>
    </citation>
    <scope>NUCLEOTIDE SEQUENCE [LARGE SCALE GENOMIC DNA]</scope>
    <source>
        <strain evidence="1 2">DSM 1735</strain>
    </source>
</reference>
<dbReference type="EMBL" id="CP009288">
    <property type="protein sequence ID" value="AIQ14236.1"/>
    <property type="molecule type" value="Genomic_DNA"/>
</dbReference>
<evidence type="ECO:0000313" key="2">
    <source>
        <dbReference type="Proteomes" id="UP000029409"/>
    </source>
</evidence>
<dbReference type="OrthoDB" id="9760742at2"/>
<protein>
    <submittedName>
        <fullName evidence="1">Molecular chaperone</fullName>
    </submittedName>
</protein>
<proteinExistence type="predicted"/>
<name>A0A089HQD4_PAEDU</name>
<evidence type="ECO:0000313" key="1">
    <source>
        <dbReference type="EMBL" id="AIQ14236.1"/>
    </source>
</evidence>
<dbReference type="Gene3D" id="3.30.420.40">
    <property type="match status" value="2"/>
</dbReference>
<dbReference type="InterPro" id="IPR043129">
    <property type="entry name" value="ATPase_NBD"/>
</dbReference>
<keyword evidence="2" id="KW-1185">Reference proteome</keyword>
<dbReference type="SUPFAM" id="SSF53067">
    <property type="entry name" value="Actin-like ATPase domain"/>
    <property type="match status" value="2"/>
</dbReference>
<dbReference type="AlphaFoldDB" id="A0A089HQD4"/>